<sequence length="129" mass="14003">MSKHIWAIGAAMALAGFGAGLAVAQGAAPTTMRTPQFANTEVKVWKSLIMPGNPLPLHRHDHPRVIIALKGGTMHILEETGPAPDKSDIAVWETGKAYWLPANPKTQHQDINIGKDPIEVMVVELQKAW</sequence>
<feature type="signal peptide" evidence="4">
    <location>
        <begin position="1"/>
        <end position="24"/>
    </location>
</feature>
<dbReference type="InterPro" id="IPR014710">
    <property type="entry name" value="RmlC-like_jellyroll"/>
</dbReference>
<evidence type="ECO:0000256" key="4">
    <source>
        <dbReference type="SAM" id="SignalP"/>
    </source>
</evidence>
<gene>
    <name evidence="5" type="ORF">CHU93_14595</name>
</gene>
<dbReference type="RefSeq" id="WP_094474886.1">
    <property type="nucleotide sequence ID" value="NZ_NOXT01000123.1"/>
</dbReference>
<dbReference type="Proteomes" id="UP000216991">
    <property type="component" value="Unassembled WGS sequence"/>
</dbReference>
<keyword evidence="6" id="KW-1185">Reference proteome</keyword>
<comment type="subcellular location">
    <subcellularLocation>
        <location evidence="1">Endoplasmic reticulum lumen</location>
    </subcellularLocation>
</comment>
<evidence type="ECO:0000313" key="5">
    <source>
        <dbReference type="EMBL" id="OYQ25058.1"/>
    </source>
</evidence>
<dbReference type="EMBL" id="NOXT01000123">
    <property type="protein sequence ID" value="OYQ25058.1"/>
    <property type="molecule type" value="Genomic_DNA"/>
</dbReference>
<dbReference type="InterPro" id="IPR000526">
    <property type="entry name" value="Auxin-bd"/>
</dbReference>
<feature type="chain" id="PRO_5012310319" description="Cupin 2 conserved barrel domain-containing protein" evidence="4">
    <location>
        <begin position="25"/>
        <end position="129"/>
    </location>
</feature>
<proteinExistence type="predicted"/>
<organism evidence="5 6">
    <name type="scientific">Sandarakinorhabdus cyanobacteriorum</name>
    <dbReference type="NCBI Taxonomy" id="1981098"/>
    <lineage>
        <taxon>Bacteria</taxon>
        <taxon>Pseudomonadati</taxon>
        <taxon>Pseudomonadota</taxon>
        <taxon>Alphaproteobacteria</taxon>
        <taxon>Sphingomonadales</taxon>
        <taxon>Sphingosinicellaceae</taxon>
        <taxon>Sandarakinorhabdus</taxon>
    </lineage>
</organism>
<keyword evidence="4" id="KW-0732">Signal</keyword>
<dbReference type="InterPro" id="IPR011051">
    <property type="entry name" value="RmlC_Cupin_sf"/>
</dbReference>
<dbReference type="GO" id="GO:0010011">
    <property type="term" value="F:auxin binding"/>
    <property type="evidence" value="ECO:0007669"/>
    <property type="project" value="InterPro"/>
</dbReference>
<evidence type="ECO:0000313" key="6">
    <source>
        <dbReference type="Proteomes" id="UP000216991"/>
    </source>
</evidence>
<dbReference type="AlphaFoldDB" id="A0A255Y768"/>
<reference evidence="5 6" key="1">
    <citation type="submission" date="2017-07" db="EMBL/GenBank/DDBJ databases">
        <title>Sandarakinorhabdus cyanobacteriorum sp. nov., a novel bacterium isolated from cyanobacterial aggregates in a eutrophic lake.</title>
        <authorList>
            <person name="Cai H."/>
        </authorList>
    </citation>
    <scope>NUCLEOTIDE SEQUENCE [LARGE SCALE GENOMIC DNA]</scope>
    <source>
        <strain evidence="5 6">TH057</strain>
    </source>
</reference>
<evidence type="ECO:0000256" key="2">
    <source>
        <dbReference type="ARBA" id="ARBA00023170"/>
    </source>
</evidence>
<evidence type="ECO:0000256" key="1">
    <source>
        <dbReference type="ARBA" id="ARBA00004319"/>
    </source>
</evidence>
<dbReference type="OrthoDB" id="9800684at2"/>
<accession>A0A255Y768</accession>
<evidence type="ECO:0000256" key="3">
    <source>
        <dbReference type="ARBA" id="ARBA00023294"/>
    </source>
</evidence>
<dbReference type="Gene3D" id="2.60.120.10">
    <property type="entry name" value="Jelly Rolls"/>
    <property type="match status" value="1"/>
</dbReference>
<comment type="caution">
    <text evidence="5">The sequence shown here is derived from an EMBL/GenBank/DDBJ whole genome shotgun (WGS) entry which is preliminary data.</text>
</comment>
<keyword evidence="2" id="KW-0675">Receptor</keyword>
<name>A0A255Y768_9SPHN</name>
<dbReference type="GO" id="GO:0009734">
    <property type="term" value="P:auxin-activated signaling pathway"/>
    <property type="evidence" value="ECO:0007669"/>
    <property type="project" value="UniProtKB-KW"/>
</dbReference>
<evidence type="ECO:0008006" key="7">
    <source>
        <dbReference type="Google" id="ProtNLM"/>
    </source>
</evidence>
<protein>
    <recommendedName>
        <fullName evidence="7">Cupin 2 conserved barrel domain-containing protein</fullName>
    </recommendedName>
</protein>
<dbReference type="Pfam" id="PF02041">
    <property type="entry name" value="Auxin_BP"/>
    <property type="match status" value="1"/>
</dbReference>
<keyword evidence="3" id="KW-0927">Auxin signaling pathway</keyword>
<dbReference type="SUPFAM" id="SSF51182">
    <property type="entry name" value="RmlC-like cupins"/>
    <property type="match status" value="1"/>
</dbReference>